<feature type="transmembrane region" description="Helical" evidence="2">
    <location>
        <begin position="260"/>
        <end position="277"/>
    </location>
</feature>
<dbReference type="Proteomes" id="UP000321638">
    <property type="component" value="Unassembled WGS sequence"/>
</dbReference>
<dbReference type="OrthoDB" id="7584858at2"/>
<comment type="caution">
    <text evidence="4">The sequence shown here is derived from an EMBL/GenBank/DDBJ whole genome shotgun (WGS) entry which is preliminary data.</text>
</comment>
<dbReference type="RefSeq" id="WP_147847161.1">
    <property type="nucleotide sequence ID" value="NZ_VDUZ01000011.1"/>
</dbReference>
<reference evidence="4 5" key="1">
    <citation type="submission" date="2019-06" db="EMBL/GenBank/DDBJ databases">
        <title>New taxonomy in bacterial strain CC-CFT640, isolated from vineyard.</title>
        <authorList>
            <person name="Lin S.-Y."/>
            <person name="Tsai C.-F."/>
            <person name="Young C.-C."/>
        </authorList>
    </citation>
    <scope>NUCLEOTIDE SEQUENCE [LARGE SCALE GENOMIC DNA]</scope>
    <source>
        <strain evidence="4 5">CC-CFT640</strain>
    </source>
</reference>
<feature type="transmembrane region" description="Helical" evidence="2">
    <location>
        <begin position="49"/>
        <end position="68"/>
    </location>
</feature>
<dbReference type="Pfam" id="PF14378">
    <property type="entry name" value="PAP2_3"/>
    <property type="match status" value="1"/>
</dbReference>
<accession>A0A5C8PNK1</accession>
<name>A0A5C8PNK1_9HYPH</name>
<evidence type="ECO:0000313" key="4">
    <source>
        <dbReference type="EMBL" id="TXL76352.1"/>
    </source>
</evidence>
<feature type="transmembrane region" description="Helical" evidence="2">
    <location>
        <begin position="283"/>
        <end position="301"/>
    </location>
</feature>
<feature type="transmembrane region" description="Helical" evidence="2">
    <location>
        <begin position="141"/>
        <end position="159"/>
    </location>
</feature>
<sequence length="351" mass="38297">MSLAVVFSRSLYDPGFKRLHFGTLAFVGTVTLIEVIYIDAVLANGAADWQYIPICLSLLAAGLAFEAMHQRRLALTATALGLLYMSLATNGLASSLMLFSGRSQPLIDPTLAGLDHALGFNWRAHVEWLAQYPTAVKSLRYAYLSIFYQPFILMYFMIMAQDAQRLYTFTNAMLLSMVILTVMVFFFPASGPYEHYHGGTLDLRGSHLVTADNATEPLALMRNGEPEQALKAGGVGLVYFPSFHTICALIFIWAAWTTRIVKWVVLAANVLMLAATPMHGSHYLVDMIAGAAVAAASIWIVRRIVRSAPPSPAPSFGSRHHASADARHAPPRTEASPGAGLQQQAVVRETP</sequence>
<feature type="transmembrane region" description="Helical" evidence="2">
    <location>
        <begin position="21"/>
        <end position="43"/>
    </location>
</feature>
<protein>
    <submittedName>
        <fullName evidence="4">Phosphatase PAP2 family protein</fullName>
    </submittedName>
</protein>
<evidence type="ECO:0000256" key="1">
    <source>
        <dbReference type="SAM" id="MobiDB-lite"/>
    </source>
</evidence>
<gene>
    <name evidence="4" type="ORF">FHP25_11930</name>
</gene>
<proteinExistence type="predicted"/>
<feature type="domain" description="Inositolphosphotransferase Aur1/Ipt1" evidence="3">
    <location>
        <begin position="111"/>
        <end position="300"/>
    </location>
</feature>
<feature type="transmembrane region" description="Helical" evidence="2">
    <location>
        <begin position="80"/>
        <end position="99"/>
    </location>
</feature>
<evidence type="ECO:0000313" key="5">
    <source>
        <dbReference type="Proteomes" id="UP000321638"/>
    </source>
</evidence>
<feature type="region of interest" description="Disordered" evidence="1">
    <location>
        <begin position="310"/>
        <end position="351"/>
    </location>
</feature>
<keyword evidence="2" id="KW-0812">Transmembrane</keyword>
<dbReference type="GO" id="GO:0016020">
    <property type="term" value="C:membrane"/>
    <property type="evidence" value="ECO:0007669"/>
    <property type="project" value="UniProtKB-SubCell"/>
</dbReference>
<organism evidence="4 5">
    <name type="scientific">Vineibacter terrae</name>
    <dbReference type="NCBI Taxonomy" id="2586908"/>
    <lineage>
        <taxon>Bacteria</taxon>
        <taxon>Pseudomonadati</taxon>
        <taxon>Pseudomonadota</taxon>
        <taxon>Alphaproteobacteria</taxon>
        <taxon>Hyphomicrobiales</taxon>
        <taxon>Vineibacter</taxon>
    </lineage>
</organism>
<keyword evidence="2" id="KW-0472">Membrane</keyword>
<feature type="transmembrane region" description="Helical" evidence="2">
    <location>
        <begin position="166"/>
        <end position="187"/>
    </location>
</feature>
<evidence type="ECO:0000259" key="3">
    <source>
        <dbReference type="Pfam" id="PF14378"/>
    </source>
</evidence>
<feature type="transmembrane region" description="Helical" evidence="2">
    <location>
        <begin position="232"/>
        <end position="253"/>
    </location>
</feature>
<keyword evidence="5" id="KW-1185">Reference proteome</keyword>
<keyword evidence="2" id="KW-1133">Transmembrane helix</keyword>
<dbReference type="AlphaFoldDB" id="A0A5C8PNK1"/>
<dbReference type="InterPro" id="IPR026841">
    <property type="entry name" value="Aur1/Ipt1"/>
</dbReference>
<dbReference type="EMBL" id="VDUZ01000011">
    <property type="protein sequence ID" value="TXL76352.1"/>
    <property type="molecule type" value="Genomic_DNA"/>
</dbReference>
<evidence type="ECO:0000256" key="2">
    <source>
        <dbReference type="SAM" id="Phobius"/>
    </source>
</evidence>